<evidence type="ECO:0000256" key="2">
    <source>
        <dbReference type="ARBA" id="ARBA00022654"/>
    </source>
</evidence>
<proteinExistence type="predicted"/>
<evidence type="ECO:0000256" key="4">
    <source>
        <dbReference type="ARBA" id="ARBA00022692"/>
    </source>
</evidence>
<keyword evidence="10" id="KW-1185">Reference proteome</keyword>
<dbReference type="Proteomes" id="UP000317036">
    <property type="component" value="Unassembled WGS sequence"/>
</dbReference>
<accession>A0A559KCN4</accession>
<evidence type="ECO:0000313" key="10">
    <source>
        <dbReference type="Proteomes" id="UP000317036"/>
    </source>
</evidence>
<dbReference type="GO" id="GO:0009372">
    <property type="term" value="P:quorum sensing"/>
    <property type="evidence" value="ECO:0007669"/>
    <property type="project" value="UniProtKB-KW"/>
</dbReference>
<protein>
    <recommendedName>
        <fullName evidence="11">Accessory regulator AgrB</fullName>
    </recommendedName>
</protein>
<dbReference type="EMBL" id="VNJI01000011">
    <property type="protein sequence ID" value="TVY09896.1"/>
    <property type="molecule type" value="Genomic_DNA"/>
</dbReference>
<feature type="transmembrane region" description="Helical" evidence="8">
    <location>
        <begin position="76"/>
        <end position="93"/>
    </location>
</feature>
<dbReference type="Pfam" id="PF04647">
    <property type="entry name" value="AgrB"/>
    <property type="match status" value="1"/>
</dbReference>
<keyword evidence="6 8" id="KW-1133">Transmembrane helix</keyword>
<reference evidence="9 10" key="1">
    <citation type="submission" date="2019-07" db="EMBL/GenBank/DDBJ databases">
        <authorList>
            <person name="Kim J."/>
        </authorList>
    </citation>
    <scope>NUCLEOTIDE SEQUENCE [LARGE SCALE GENOMIC DNA]</scope>
    <source>
        <strain evidence="9 10">JC52</strain>
    </source>
</reference>
<evidence type="ECO:0008006" key="11">
    <source>
        <dbReference type="Google" id="ProtNLM"/>
    </source>
</evidence>
<keyword evidence="4 8" id="KW-0812">Transmembrane</keyword>
<keyword evidence="1" id="KW-1003">Cell membrane</keyword>
<keyword evidence="7 8" id="KW-0472">Membrane</keyword>
<evidence type="ECO:0000313" key="9">
    <source>
        <dbReference type="EMBL" id="TVY09896.1"/>
    </source>
</evidence>
<keyword evidence="2" id="KW-0673">Quorum sensing</keyword>
<keyword evidence="5" id="KW-0378">Hydrolase</keyword>
<evidence type="ECO:0000256" key="1">
    <source>
        <dbReference type="ARBA" id="ARBA00022475"/>
    </source>
</evidence>
<dbReference type="GO" id="GO:0016020">
    <property type="term" value="C:membrane"/>
    <property type="evidence" value="ECO:0007669"/>
    <property type="project" value="InterPro"/>
</dbReference>
<dbReference type="SMART" id="SM00793">
    <property type="entry name" value="AgrB"/>
    <property type="match status" value="1"/>
</dbReference>
<sequence>MAYGLAVLVKKWDKESDVEVEWLQYGLSLWLNYIFVITFTITIGLIIGSHFLDIILAIFCFALLRRYSGGLHVNSSEMCVLISTIILTTIPLIKVTEQTALIMSIVSIVILFIGAPLTYKVKANWQSKVYLKLKFISILIVLLNLLTINYETITVAFFVQSLTTLFKLNRNH</sequence>
<dbReference type="GO" id="GO:0006508">
    <property type="term" value="P:proteolysis"/>
    <property type="evidence" value="ECO:0007669"/>
    <property type="project" value="UniProtKB-KW"/>
</dbReference>
<dbReference type="OrthoDB" id="2666767at2"/>
<organism evidence="9 10">
    <name type="scientific">Paenibacillus cremeus</name>
    <dbReference type="NCBI Taxonomy" id="2163881"/>
    <lineage>
        <taxon>Bacteria</taxon>
        <taxon>Bacillati</taxon>
        <taxon>Bacillota</taxon>
        <taxon>Bacilli</taxon>
        <taxon>Bacillales</taxon>
        <taxon>Paenibacillaceae</taxon>
        <taxon>Paenibacillus</taxon>
    </lineage>
</organism>
<dbReference type="GO" id="GO:0008233">
    <property type="term" value="F:peptidase activity"/>
    <property type="evidence" value="ECO:0007669"/>
    <property type="project" value="UniProtKB-KW"/>
</dbReference>
<name>A0A559KCN4_9BACL</name>
<dbReference type="RefSeq" id="WP_144846456.1">
    <property type="nucleotide sequence ID" value="NZ_VNJI01000011.1"/>
</dbReference>
<evidence type="ECO:0000256" key="6">
    <source>
        <dbReference type="ARBA" id="ARBA00022989"/>
    </source>
</evidence>
<gene>
    <name evidence="9" type="ORF">FPZ49_11025</name>
</gene>
<dbReference type="InterPro" id="IPR006741">
    <property type="entry name" value="AgrB"/>
</dbReference>
<evidence type="ECO:0000256" key="7">
    <source>
        <dbReference type="ARBA" id="ARBA00023136"/>
    </source>
</evidence>
<keyword evidence="3" id="KW-0645">Protease</keyword>
<dbReference type="AlphaFoldDB" id="A0A559KCN4"/>
<feature type="transmembrane region" description="Helical" evidence="8">
    <location>
        <begin position="33"/>
        <end position="64"/>
    </location>
</feature>
<evidence type="ECO:0000256" key="5">
    <source>
        <dbReference type="ARBA" id="ARBA00022801"/>
    </source>
</evidence>
<comment type="caution">
    <text evidence="9">The sequence shown here is derived from an EMBL/GenBank/DDBJ whole genome shotgun (WGS) entry which is preliminary data.</text>
</comment>
<evidence type="ECO:0000256" key="3">
    <source>
        <dbReference type="ARBA" id="ARBA00022670"/>
    </source>
</evidence>
<evidence type="ECO:0000256" key="8">
    <source>
        <dbReference type="SAM" id="Phobius"/>
    </source>
</evidence>
<feature type="transmembrane region" description="Helical" evidence="8">
    <location>
        <begin position="99"/>
        <end position="117"/>
    </location>
</feature>